<comment type="caution">
    <text evidence="2">The sequence shown here is derived from an EMBL/GenBank/DDBJ whole genome shotgun (WGS) entry which is preliminary data.</text>
</comment>
<keyword evidence="3" id="KW-1185">Reference proteome</keyword>
<keyword evidence="2" id="KW-0946">Virion</keyword>
<feature type="compositionally biased region" description="Polar residues" evidence="1">
    <location>
        <begin position="1"/>
        <end position="39"/>
    </location>
</feature>
<dbReference type="AlphaFoldDB" id="A0A927HA09"/>
<proteinExistence type="predicted"/>
<dbReference type="Pfam" id="PF09671">
    <property type="entry name" value="Spore_GerQ"/>
    <property type="match status" value="1"/>
</dbReference>
<sequence length="197" mass="21437">MNSKNPNPYSNYGYTTQQGGVPQYAQTQQSGQQPNFGTYPQQQMPQSMQQMPQQPMQTYMGGPLEASGGPLIPTSMGQFDPATNKVVLGANPSATSQFSPASNKVVLGANPAANVPGMLEIQHAYLENIIRLNKGNLATVHLTFSAHSANPNMTVRGNIIASGRDHIILLDPETNTYYVLLMVYIDYITFNEPIQTS</sequence>
<feature type="region of interest" description="Disordered" evidence="1">
    <location>
        <begin position="1"/>
        <end position="55"/>
    </location>
</feature>
<evidence type="ECO:0000313" key="3">
    <source>
        <dbReference type="Proteomes" id="UP000602076"/>
    </source>
</evidence>
<name>A0A927HA09_9BACI</name>
<dbReference type="EMBL" id="JACXSI010000002">
    <property type="protein sequence ID" value="MBD3107047.1"/>
    <property type="molecule type" value="Genomic_DNA"/>
</dbReference>
<gene>
    <name evidence="2" type="ORF">IEO70_01530</name>
</gene>
<accession>A0A927HA09</accession>
<dbReference type="InterPro" id="IPR014099">
    <property type="entry name" value="Spore_coat_GerQ"/>
</dbReference>
<dbReference type="Proteomes" id="UP000602076">
    <property type="component" value="Unassembled WGS sequence"/>
</dbReference>
<evidence type="ECO:0000313" key="2">
    <source>
        <dbReference type="EMBL" id="MBD3107047.1"/>
    </source>
</evidence>
<protein>
    <submittedName>
        <fullName evidence="2">Spore coat protein GerQ</fullName>
    </submittedName>
</protein>
<evidence type="ECO:0000256" key="1">
    <source>
        <dbReference type="SAM" id="MobiDB-lite"/>
    </source>
</evidence>
<organism evidence="2 3">
    <name type="scientific">Peribacillus faecalis</name>
    <dbReference type="NCBI Taxonomy" id="2772559"/>
    <lineage>
        <taxon>Bacteria</taxon>
        <taxon>Bacillati</taxon>
        <taxon>Bacillota</taxon>
        <taxon>Bacilli</taxon>
        <taxon>Bacillales</taxon>
        <taxon>Bacillaceae</taxon>
        <taxon>Peribacillus</taxon>
    </lineage>
</organism>
<reference evidence="2" key="1">
    <citation type="submission" date="2020-09" db="EMBL/GenBank/DDBJ databases">
        <title>Bacillus faecalis sp. nov., a moderately halophilic bacterium isolated from cow faeces.</title>
        <authorList>
            <person name="Jiang L."/>
            <person name="Lee J."/>
        </authorList>
    </citation>
    <scope>NUCLEOTIDE SEQUENCE</scope>
    <source>
        <strain evidence="2">AGMB 02131</strain>
    </source>
</reference>
<keyword evidence="2" id="KW-0167">Capsid protein</keyword>
<feature type="compositionally biased region" description="Low complexity" evidence="1">
    <location>
        <begin position="40"/>
        <end position="55"/>
    </location>
</feature>